<keyword evidence="2 8" id="KW-0328">Glycosyltransferase</keyword>
<sequence>MRGENGSGKIAITEKTPLLMALIAFRLLNAMIIRTTFVPDEVWQSVEVAHRWVYGFGALTWEWTPTVAIRSPLYPLFLAGIYKALALSGVDSRAAIVLLPRLFHGLLTGVTDFTIYLMAIQLSGKLSAEWVLLAETTSWFTAYCGPRSLSNSLEWTLHAMAFRYYPWPPRLGLDSASTTAVPFLFHVCLCILLRPTAAVLWVPVCLHYLLRIW</sequence>
<evidence type="ECO:0000256" key="4">
    <source>
        <dbReference type="ARBA" id="ARBA00022692"/>
    </source>
</evidence>
<reference evidence="9 10" key="2">
    <citation type="submission" date="2018-11" db="EMBL/GenBank/DDBJ databases">
        <authorList>
            <consortium name="Pathogen Informatics"/>
        </authorList>
    </citation>
    <scope>NUCLEOTIDE SEQUENCE [LARGE SCALE GENOMIC DNA]</scope>
</reference>
<keyword evidence="7" id="KW-0472">Membrane</keyword>
<comment type="similarity">
    <text evidence="8">Belongs to the glycosyltransferase 22 family.</text>
</comment>
<evidence type="ECO:0000313" key="10">
    <source>
        <dbReference type="Proteomes" id="UP000274429"/>
    </source>
</evidence>
<evidence type="ECO:0000313" key="9">
    <source>
        <dbReference type="EMBL" id="VDM35935.1"/>
    </source>
</evidence>
<evidence type="ECO:0000256" key="7">
    <source>
        <dbReference type="ARBA" id="ARBA00023136"/>
    </source>
</evidence>
<dbReference type="PANTHER" id="PTHR22760">
    <property type="entry name" value="GLYCOSYLTRANSFERASE"/>
    <property type="match status" value="1"/>
</dbReference>
<dbReference type="GO" id="GO:0006506">
    <property type="term" value="P:GPI anchor biosynthetic process"/>
    <property type="evidence" value="ECO:0007669"/>
    <property type="project" value="TreeGrafter"/>
</dbReference>
<dbReference type="OrthoDB" id="416834at2759"/>
<keyword evidence="4" id="KW-0812">Transmembrane</keyword>
<evidence type="ECO:0000256" key="1">
    <source>
        <dbReference type="ARBA" id="ARBA00004477"/>
    </source>
</evidence>
<dbReference type="AlphaFoldDB" id="A0A0R3XBP5"/>
<dbReference type="STRING" id="6205.A0A0R3XBP5"/>
<dbReference type="GO" id="GO:0000026">
    <property type="term" value="F:alpha-1,2-mannosyltransferase activity"/>
    <property type="evidence" value="ECO:0007669"/>
    <property type="project" value="TreeGrafter"/>
</dbReference>
<dbReference type="WBParaSite" id="TTAC_0001097201-mRNA-1">
    <property type="protein sequence ID" value="TTAC_0001097201-mRNA-1"/>
    <property type="gene ID" value="TTAC_0001097201"/>
</dbReference>
<keyword evidence="3" id="KW-0808">Transferase</keyword>
<evidence type="ECO:0000256" key="2">
    <source>
        <dbReference type="ARBA" id="ARBA00022676"/>
    </source>
</evidence>
<dbReference type="EC" id="2.4.1.-" evidence="8"/>
<keyword evidence="5 8" id="KW-0256">Endoplasmic reticulum</keyword>
<dbReference type="InterPro" id="IPR005599">
    <property type="entry name" value="GPI_mannosylTrfase"/>
</dbReference>
<proteinExistence type="inferred from homology"/>
<keyword evidence="10" id="KW-1185">Reference proteome</keyword>
<protein>
    <recommendedName>
        <fullName evidence="8">Mannosyltransferase</fullName>
        <ecNumber evidence="8">2.4.1.-</ecNumber>
    </recommendedName>
</protein>
<accession>A0A0R3XBP5</accession>
<dbReference type="EMBL" id="UYWX01022604">
    <property type="protein sequence ID" value="VDM35935.1"/>
    <property type="molecule type" value="Genomic_DNA"/>
</dbReference>
<evidence type="ECO:0000256" key="8">
    <source>
        <dbReference type="RuleBase" id="RU363075"/>
    </source>
</evidence>
<evidence type="ECO:0000313" key="11">
    <source>
        <dbReference type="WBParaSite" id="TTAC_0001097201-mRNA-1"/>
    </source>
</evidence>
<evidence type="ECO:0000256" key="6">
    <source>
        <dbReference type="ARBA" id="ARBA00022989"/>
    </source>
</evidence>
<comment type="subcellular location">
    <subcellularLocation>
        <location evidence="1 8">Endoplasmic reticulum membrane</location>
        <topology evidence="1 8">Multi-pass membrane protein</topology>
    </subcellularLocation>
</comment>
<dbReference type="Proteomes" id="UP000274429">
    <property type="component" value="Unassembled WGS sequence"/>
</dbReference>
<dbReference type="PANTHER" id="PTHR22760:SF4">
    <property type="entry name" value="GPI MANNOSYLTRANSFERASE 3"/>
    <property type="match status" value="1"/>
</dbReference>
<reference evidence="11" key="1">
    <citation type="submission" date="2017-02" db="UniProtKB">
        <authorList>
            <consortium name="WormBaseParasite"/>
        </authorList>
    </citation>
    <scope>IDENTIFICATION</scope>
</reference>
<dbReference type="Pfam" id="PF03901">
    <property type="entry name" value="Glyco_transf_22"/>
    <property type="match status" value="1"/>
</dbReference>
<organism evidence="11">
    <name type="scientific">Hydatigena taeniaeformis</name>
    <name type="common">Feline tapeworm</name>
    <name type="synonym">Taenia taeniaeformis</name>
    <dbReference type="NCBI Taxonomy" id="6205"/>
    <lineage>
        <taxon>Eukaryota</taxon>
        <taxon>Metazoa</taxon>
        <taxon>Spiralia</taxon>
        <taxon>Lophotrochozoa</taxon>
        <taxon>Platyhelminthes</taxon>
        <taxon>Cestoda</taxon>
        <taxon>Eucestoda</taxon>
        <taxon>Cyclophyllidea</taxon>
        <taxon>Taeniidae</taxon>
        <taxon>Hydatigera</taxon>
    </lineage>
</organism>
<name>A0A0R3XBP5_HYDTA</name>
<evidence type="ECO:0000256" key="5">
    <source>
        <dbReference type="ARBA" id="ARBA00022824"/>
    </source>
</evidence>
<evidence type="ECO:0000256" key="3">
    <source>
        <dbReference type="ARBA" id="ARBA00022679"/>
    </source>
</evidence>
<dbReference type="GO" id="GO:0005789">
    <property type="term" value="C:endoplasmic reticulum membrane"/>
    <property type="evidence" value="ECO:0007669"/>
    <property type="project" value="UniProtKB-SubCell"/>
</dbReference>
<keyword evidence="6" id="KW-1133">Transmembrane helix</keyword>
<gene>
    <name evidence="9" type="ORF">TTAC_LOCUS10955</name>
</gene>